<gene>
    <name evidence="2" type="ORF">CUZ56_00400</name>
</gene>
<sequence>MKLGAALLAGLLFGLGLILGGMTEPATVLGFLDVFGQWNPRLVFVMGAALLTTAIGYRLVFRQQHPWFEQKFQLPTSKRLDIRLITGAALFGMGWGIAGYCPGPALASLSSGQAAVWLLVAAMITGWWLAAKLMPSGSK</sequence>
<keyword evidence="3" id="KW-1185">Reference proteome</keyword>
<keyword evidence="1" id="KW-0812">Transmembrane</keyword>
<dbReference type="Pfam" id="PF20398">
    <property type="entry name" value="DUF6691"/>
    <property type="match status" value="1"/>
</dbReference>
<feature type="transmembrane region" description="Helical" evidence="1">
    <location>
        <begin position="82"/>
        <end position="100"/>
    </location>
</feature>
<dbReference type="AlphaFoldDB" id="A0A433SGN6"/>
<feature type="transmembrane region" description="Helical" evidence="1">
    <location>
        <begin position="40"/>
        <end position="61"/>
    </location>
</feature>
<protein>
    <recommendedName>
        <fullName evidence="4">Sulphur transport domain-containing protein</fullName>
    </recommendedName>
</protein>
<evidence type="ECO:0008006" key="4">
    <source>
        <dbReference type="Google" id="ProtNLM"/>
    </source>
</evidence>
<name>A0A433SGN6_9BURK</name>
<organism evidence="2 3">
    <name type="scientific">Saezia sanguinis</name>
    <dbReference type="NCBI Taxonomy" id="1965230"/>
    <lineage>
        <taxon>Bacteria</taxon>
        <taxon>Pseudomonadati</taxon>
        <taxon>Pseudomonadota</taxon>
        <taxon>Betaproteobacteria</taxon>
        <taxon>Burkholderiales</taxon>
        <taxon>Saeziaceae</taxon>
        <taxon>Saezia</taxon>
    </lineage>
</organism>
<dbReference type="EMBL" id="PQSP01000001">
    <property type="protein sequence ID" value="RUS67919.1"/>
    <property type="molecule type" value="Genomic_DNA"/>
</dbReference>
<dbReference type="InterPro" id="IPR046513">
    <property type="entry name" value="DUF6691"/>
</dbReference>
<keyword evidence="1" id="KW-1133">Transmembrane helix</keyword>
<feature type="transmembrane region" description="Helical" evidence="1">
    <location>
        <begin position="112"/>
        <end position="130"/>
    </location>
</feature>
<dbReference type="RefSeq" id="WP_126977694.1">
    <property type="nucleotide sequence ID" value="NZ_PQSP01000001.1"/>
</dbReference>
<dbReference type="OrthoDB" id="9790409at2"/>
<evidence type="ECO:0000256" key="1">
    <source>
        <dbReference type="SAM" id="Phobius"/>
    </source>
</evidence>
<dbReference type="Proteomes" id="UP000286947">
    <property type="component" value="Unassembled WGS sequence"/>
</dbReference>
<proteinExistence type="predicted"/>
<evidence type="ECO:0000313" key="2">
    <source>
        <dbReference type="EMBL" id="RUS67919.1"/>
    </source>
</evidence>
<reference evidence="2 3" key="1">
    <citation type="submission" date="2018-01" db="EMBL/GenBank/DDBJ databases">
        <title>Saezia sanguinis gen. nov., sp. nov., in the order Burkholderiales isolated from human blood.</title>
        <authorList>
            <person name="Medina-Pascual M.J."/>
            <person name="Valdezate S."/>
            <person name="Monzon S."/>
            <person name="Cuesta I."/>
            <person name="Carrasco G."/>
            <person name="Villalon P."/>
            <person name="Saez-Nieto J.A."/>
        </authorList>
    </citation>
    <scope>NUCLEOTIDE SEQUENCE [LARGE SCALE GENOMIC DNA]</scope>
    <source>
        <strain evidence="2 3">CNM695-12</strain>
    </source>
</reference>
<evidence type="ECO:0000313" key="3">
    <source>
        <dbReference type="Proteomes" id="UP000286947"/>
    </source>
</evidence>
<accession>A0A433SGN6</accession>
<comment type="caution">
    <text evidence="2">The sequence shown here is derived from an EMBL/GenBank/DDBJ whole genome shotgun (WGS) entry which is preliminary data.</text>
</comment>
<keyword evidence="1" id="KW-0472">Membrane</keyword>